<evidence type="ECO:0000256" key="12">
    <source>
        <dbReference type="ARBA" id="ARBA00022960"/>
    </source>
</evidence>
<evidence type="ECO:0000256" key="10">
    <source>
        <dbReference type="ARBA" id="ARBA00022827"/>
    </source>
</evidence>
<evidence type="ECO:0000259" key="21">
    <source>
        <dbReference type="PROSITE" id="PS51387"/>
    </source>
</evidence>
<dbReference type="SUPFAM" id="SSF56194">
    <property type="entry name" value="Uridine diphospho-N-Acetylenolpyruvylglucosamine reductase, MurB, C-terminal domain"/>
    <property type="match status" value="1"/>
</dbReference>
<feature type="active site" description="Proton donor" evidence="19">
    <location>
        <position position="222"/>
    </location>
</feature>
<dbReference type="PANTHER" id="PTHR21071:SF4">
    <property type="entry name" value="UDP-N-ACETYLENOLPYRUVOYLGLUCOSAMINE REDUCTASE"/>
    <property type="match status" value="1"/>
</dbReference>
<dbReference type="NCBIfam" id="NF010480">
    <property type="entry name" value="PRK13905.1"/>
    <property type="match status" value="1"/>
</dbReference>
<evidence type="ECO:0000313" key="23">
    <source>
        <dbReference type="Proteomes" id="UP000298714"/>
    </source>
</evidence>
<dbReference type="EC" id="1.3.1.98" evidence="5 19"/>
<dbReference type="AlphaFoldDB" id="A0A4D7BZP0"/>
<keyword evidence="14 19" id="KW-0560">Oxidoreductase</keyword>
<keyword evidence="15 19" id="KW-0131">Cell cycle</keyword>
<comment type="similarity">
    <text evidence="19">Belongs to the MurB family.</text>
</comment>
<reference evidence="23" key="1">
    <citation type="submission" date="2019-04" db="EMBL/GenBank/DDBJ databases">
        <title>Complete genome sequence of Sphingomonas sp. W1-2-3.</title>
        <authorList>
            <person name="Im W.T."/>
        </authorList>
    </citation>
    <scope>NUCLEOTIDE SEQUENCE [LARGE SCALE GENOMIC DNA]</scope>
    <source>
        <strain evidence="23">W1-2-3</strain>
    </source>
</reference>
<sequence>MMQALPIQRSVRGDLEQGAALDTLVWFRTGGPADWLFRPADLADLQDFLAALPENMPVLPLGVGSNLLVRDGGVPGVVVRLSKAFAGIEPVDPVTLRCGAAAMGITVASAARDAGIAGLEFLRGIPGTVGGAVRMNAGAYGRELADILVECTVVFRDGDRRVLPASALQYSYRHSELPDDAIVVDAVLRGRSGDRAVIQTEMDRIAAEREASQPLRTRTGGSTFKNPPGAKAWELIDRAGCRGLTIGGAQVSEALQLPAEPGEATSADIESLGETVRTRVKAATGVDLQWEIQRVGRSADIAALPLHVVVLMGGWSSERAVSLKSGAGIAAALERLGHRVTPLDMGRDVAEKLAALKPDVVFNALHGAPGEDGSVQGLLELMGIPYTHSGVTASAVAIDKQMTKAVLRAAGIRMPEGRIVRSDTLFAADPLPRLCAEAQCRRFERRRGDHHRGLQRRKPDPPRRRRALERLRRTACRTVHSGAGVDRHRARRPGARGDRTGAEERLLRL</sequence>
<dbReference type="InterPro" id="IPR003170">
    <property type="entry name" value="MurB"/>
</dbReference>
<keyword evidence="11 19" id="KW-0521">NADP</keyword>
<evidence type="ECO:0000256" key="14">
    <source>
        <dbReference type="ARBA" id="ARBA00023002"/>
    </source>
</evidence>
<dbReference type="SUPFAM" id="SSF52440">
    <property type="entry name" value="PreATP-grasp domain"/>
    <property type="match status" value="1"/>
</dbReference>
<dbReference type="GO" id="GO:0008762">
    <property type="term" value="F:UDP-N-acetylmuramate dehydrogenase activity"/>
    <property type="evidence" value="ECO:0007669"/>
    <property type="project" value="UniProtKB-UniRule"/>
</dbReference>
<dbReference type="InterPro" id="IPR036318">
    <property type="entry name" value="FAD-bd_PCMH-like_sf"/>
</dbReference>
<dbReference type="HAMAP" id="MF_00037">
    <property type="entry name" value="MurB"/>
    <property type="match status" value="1"/>
</dbReference>
<dbReference type="InterPro" id="IPR006094">
    <property type="entry name" value="Oxid_FAD_bind_N"/>
</dbReference>
<comment type="catalytic activity">
    <reaction evidence="18 19">
        <text>UDP-N-acetyl-alpha-D-muramate + NADP(+) = UDP-N-acetyl-3-O-(1-carboxyvinyl)-alpha-D-glucosamine + NADPH + H(+)</text>
        <dbReference type="Rhea" id="RHEA:12248"/>
        <dbReference type="ChEBI" id="CHEBI:15378"/>
        <dbReference type="ChEBI" id="CHEBI:57783"/>
        <dbReference type="ChEBI" id="CHEBI:58349"/>
        <dbReference type="ChEBI" id="CHEBI:68483"/>
        <dbReference type="ChEBI" id="CHEBI:70757"/>
        <dbReference type="EC" id="1.3.1.98"/>
    </reaction>
</comment>
<keyword evidence="12 19" id="KW-0133">Cell shape</keyword>
<dbReference type="UniPathway" id="UPA00219"/>
<keyword evidence="8 19" id="KW-0132">Cell division</keyword>
<dbReference type="PANTHER" id="PTHR21071">
    <property type="entry name" value="UDP-N-ACETYLENOLPYRUVOYLGLUCOSAMINE REDUCTASE"/>
    <property type="match status" value="1"/>
</dbReference>
<dbReference type="InterPro" id="IPR016167">
    <property type="entry name" value="FAD-bd_PCMH_sub1"/>
</dbReference>
<evidence type="ECO:0000256" key="4">
    <source>
        <dbReference type="ARBA" id="ARBA00004752"/>
    </source>
</evidence>
<feature type="region of interest" description="Disordered" evidence="20">
    <location>
        <begin position="477"/>
        <end position="509"/>
    </location>
</feature>
<dbReference type="GO" id="GO:0071949">
    <property type="term" value="F:FAD binding"/>
    <property type="evidence" value="ECO:0007669"/>
    <property type="project" value="InterPro"/>
</dbReference>
<keyword evidence="16 19" id="KW-0961">Cell wall biogenesis/degradation</keyword>
<dbReference type="Pfam" id="PF01565">
    <property type="entry name" value="FAD_binding_4"/>
    <property type="match status" value="1"/>
</dbReference>
<dbReference type="InterPro" id="IPR016166">
    <property type="entry name" value="FAD-bd_PCMH"/>
</dbReference>
<dbReference type="Gene3D" id="3.40.50.20">
    <property type="match status" value="1"/>
</dbReference>
<dbReference type="KEGG" id="hgn:E6W36_02770"/>
<dbReference type="Gene3D" id="3.30.470.20">
    <property type="entry name" value="ATP-grasp fold, B domain"/>
    <property type="match status" value="1"/>
</dbReference>
<dbReference type="PROSITE" id="PS00843">
    <property type="entry name" value="DALA_DALA_LIGASE_1"/>
    <property type="match status" value="1"/>
</dbReference>
<evidence type="ECO:0000256" key="19">
    <source>
        <dbReference type="HAMAP-Rule" id="MF_00037"/>
    </source>
</evidence>
<evidence type="ECO:0000256" key="18">
    <source>
        <dbReference type="ARBA" id="ARBA00048914"/>
    </source>
</evidence>
<evidence type="ECO:0000313" key="22">
    <source>
        <dbReference type="EMBL" id="QCI78914.1"/>
    </source>
</evidence>
<feature type="active site" evidence="19">
    <location>
        <position position="291"/>
    </location>
</feature>
<feature type="compositionally biased region" description="Basic residues" evidence="20">
    <location>
        <begin position="445"/>
        <end position="456"/>
    </location>
</feature>
<dbReference type="InterPro" id="IPR016185">
    <property type="entry name" value="PreATP-grasp_dom_sf"/>
</dbReference>
<dbReference type="InterPro" id="IPR011127">
    <property type="entry name" value="Dala_Dala_lig_N"/>
</dbReference>
<dbReference type="InterPro" id="IPR036635">
    <property type="entry name" value="MurB_C_sf"/>
</dbReference>
<dbReference type="Pfam" id="PF01820">
    <property type="entry name" value="Dala_Dala_lig_N"/>
    <property type="match status" value="1"/>
</dbReference>
<evidence type="ECO:0000256" key="11">
    <source>
        <dbReference type="ARBA" id="ARBA00022857"/>
    </source>
</evidence>
<evidence type="ECO:0000256" key="2">
    <source>
        <dbReference type="ARBA" id="ARBA00003921"/>
    </source>
</evidence>
<dbReference type="EMBL" id="CP039704">
    <property type="protein sequence ID" value="QCI78914.1"/>
    <property type="molecule type" value="Genomic_DNA"/>
</dbReference>
<keyword evidence="9 19" id="KW-0285">Flavoprotein</keyword>
<evidence type="ECO:0000256" key="8">
    <source>
        <dbReference type="ARBA" id="ARBA00022618"/>
    </source>
</evidence>
<evidence type="ECO:0000256" key="20">
    <source>
        <dbReference type="SAM" id="MobiDB-lite"/>
    </source>
</evidence>
<dbReference type="GO" id="GO:0005829">
    <property type="term" value="C:cytosol"/>
    <property type="evidence" value="ECO:0007669"/>
    <property type="project" value="TreeGrafter"/>
</dbReference>
<dbReference type="GO" id="GO:0071555">
    <property type="term" value="P:cell wall organization"/>
    <property type="evidence" value="ECO:0007669"/>
    <property type="project" value="UniProtKB-KW"/>
</dbReference>
<comment type="cofactor">
    <cofactor evidence="1 19">
        <name>FAD</name>
        <dbReference type="ChEBI" id="CHEBI:57692"/>
    </cofactor>
</comment>
<accession>A0A4D7BZP0</accession>
<evidence type="ECO:0000256" key="16">
    <source>
        <dbReference type="ARBA" id="ARBA00023316"/>
    </source>
</evidence>
<organism evidence="22 23">
    <name type="scientific">Hankyongella ginsenosidimutans</name>
    <dbReference type="NCBI Taxonomy" id="1763828"/>
    <lineage>
        <taxon>Bacteria</taxon>
        <taxon>Pseudomonadati</taxon>
        <taxon>Pseudomonadota</taxon>
        <taxon>Alphaproteobacteria</taxon>
        <taxon>Sphingomonadales</taxon>
        <taxon>Sphingomonadaceae</taxon>
        <taxon>Hankyongella</taxon>
    </lineage>
</organism>
<dbReference type="GO" id="GO:0051301">
    <property type="term" value="P:cell division"/>
    <property type="evidence" value="ECO:0007669"/>
    <property type="project" value="UniProtKB-KW"/>
</dbReference>
<dbReference type="PROSITE" id="PS51387">
    <property type="entry name" value="FAD_PCMH"/>
    <property type="match status" value="1"/>
</dbReference>
<keyword evidence="7 19" id="KW-0963">Cytoplasm</keyword>
<dbReference type="Pfam" id="PF02873">
    <property type="entry name" value="MurB_C"/>
    <property type="match status" value="1"/>
</dbReference>
<feature type="active site" evidence="19">
    <location>
        <position position="173"/>
    </location>
</feature>
<keyword evidence="13 19" id="KW-0573">Peptidoglycan synthesis</keyword>
<protein>
    <recommendedName>
        <fullName evidence="6 19">UDP-N-acetylenolpyruvoylglucosamine reductase</fullName>
        <ecNumber evidence="5 19">1.3.1.98</ecNumber>
    </recommendedName>
    <alternativeName>
        <fullName evidence="17 19">UDP-N-acetylmuramate dehydrogenase</fullName>
    </alternativeName>
</protein>
<dbReference type="GO" id="GO:0009252">
    <property type="term" value="P:peptidoglycan biosynthetic process"/>
    <property type="evidence" value="ECO:0007669"/>
    <property type="project" value="UniProtKB-UniRule"/>
</dbReference>
<dbReference type="Gene3D" id="3.30.465.10">
    <property type="match status" value="1"/>
</dbReference>
<dbReference type="NCBIfam" id="TIGR00179">
    <property type="entry name" value="murB"/>
    <property type="match status" value="1"/>
</dbReference>
<dbReference type="InterPro" id="IPR011601">
    <property type="entry name" value="MurB_C"/>
</dbReference>
<dbReference type="Proteomes" id="UP000298714">
    <property type="component" value="Chromosome"/>
</dbReference>
<evidence type="ECO:0000256" key="1">
    <source>
        <dbReference type="ARBA" id="ARBA00001974"/>
    </source>
</evidence>
<feature type="compositionally biased region" description="Basic and acidic residues" evidence="20">
    <location>
        <begin position="495"/>
        <end position="509"/>
    </location>
</feature>
<evidence type="ECO:0000256" key="15">
    <source>
        <dbReference type="ARBA" id="ARBA00023306"/>
    </source>
</evidence>
<dbReference type="Gene3D" id="3.30.43.10">
    <property type="entry name" value="Uridine Diphospho-n-acetylenolpyruvylglucosamine Reductase, domain 2"/>
    <property type="match status" value="1"/>
</dbReference>
<comment type="subcellular location">
    <subcellularLocation>
        <location evidence="3 19">Cytoplasm</location>
    </subcellularLocation>
</comment>
<dbReference type="Gene3D" id="3.90.78.10">
    <property type="entry name" value="UDP-N-acetylenolpyruvoylglucosamine reductase, C-terminal domain"/>
    <property type="match status" value="1"/>
</dbReference>
<feature type="domain" description="FAD-binding PCMH-type" evidence="21">
    <location>
        <begin position="28"/>
        <end position="208"/>
    </location>
</feature>
<keyword evidence="10 19" id="KW-0274">FAD</keyword>
<dbReference type="SUPFAM" id="SSF56176">
    <property type="entry name" value="FAD-binding/transporter-associated domain-like"/>
    <property type="match status" value="1"/>
</dbReference>
<evidence type="ECO:0000256" key="7">
    <source>
        <dbReference type="ARBA" id="ARBA00022490"/>
    </source>
</evidence>
<evidence type="ECO:0000256" key="3">
    <source>
        <dbReference type="ARBA" id="ARBA00004496"/>
    </source>
</evidence>
<dbReference type="InterPro" id="IPR000291">
    <property type="entry name" value="D-Ala_lig_Van_CS"/>
</dbReference>
<evidence type="ECO:0000256" key="13">
    <source>
        <dbReference type="ARBA" id="ARBA00022984"/>
    </source>
</evidence>
<proteinExistence type="inferred from homology"/>
<comment type="pathway">
    <text evidence="4 19">Cell wall biogenesis; peptidoglycan biosynthesis.</text>
</comment>
<evidence type="ECO:0000256" key="17">
    <source>
        <dbReference type="ARBA" id="ARBA00031026"/>
    </source>
</evidence>
<gene>
    <name evidence="19 22" type="primary">murB</name>
    <name evidence="22" type="ORF">E6W36_02770</name>
</gene>
<dbReference type="GO" id="GO:0008360">
    <property type="term" value="P:regulation of cell shape"/>
    <property type="evidence" value="ECO:0007669"/>
    <property type="project" value="UniProtKB-KW"/>
</dbReference>
<keyword evidence="23" id="KW-1185">Reference proteome</keyword>
<feature type="region of interest" description="Disordered" evidence="20">
    <location>
        <begin position="445"/>
        <end position="464"/>
    </location>
</feature>
<comment type="function">
    <text evidence="2 19">Cell wall formation.</text>
</comment>
<name>A0A4D7BZP0_9SPHN</name>
<evidence type="ECO:0000256" key="5">
    <source>
        <dbReference type="ARBA" id="ARBA00012518"/>
    </source>
</evidence>
<dbReference type="InterPro" id="IPR016169">
    <property type="entry name" value="FAD-bd_PCMH_sub2"/>
</dbReference>
<evidence type="ECO:0000256" key="9">
    <source>
        <dbReference type="ARBA" id="ARBA00022630"/>
    </source>
</evidence>
<evidence type="ECO:0000256" key="6">
    <source>
        <dbReference type="ARBA" id="ARBA00015188"/>
    </source>
</evidence>